<keyword evidence="2" id="KW-0378">Hydrolase</keyword>
<reference evidence="6 7" key="1">
    <citation type="submission" date="2019-02" db="EMBL/GenBank/DDBJ databases">
        <title>The competitiveness to form nodules shapes the capacities of Rhizobium leguminosarum sv viciae communities to promote symbiosis with specific hosts.</title>
        <authorList>
            <person name="Boivin S."/>
            <person name="Lepetit M."/>
        </authorList>
    </citation>
    <scope>NUCLEOTIDE SEQUENCE [LARGE SCALE GENOMIC DNA]</scope>
    <source>
        <strain evidence="6 7">SPF4F3</strain>
    </source>
</reference>
<keyword evidence="3" id="KW-0408">Iron</keyword>
<keyword evidence="1" id="KW-0479">Metal-binding</keyword>
<evidence type="ECO:0000256" key="1">
    <source>
        <dbReference type="ARBA" id="ARBA00022723"/>
    </source>
</evidence>
<gene>
    <name evidence="6" type="ORF">E0H31_25630</name>
</gene>
<evidence type="ECO:0000313" key="7">
    <source>
        <dbReference type="Proteomes" id="UP000291866"/>
    </source>
</evidence>
<organism evidence="6 7">
    <name type="scientific">Rhizobium leguminosarum bv. viciae</name>
    <dbReference type="NCBI Taxonomy" id="387"/>
    <lineage>
        <taxon>Bacteria</taxon>
        <taxon>Pseudomonadati</taxon>
        <taxon>Pseudomonadota</taxon>
        <taxon>Alphaproteobacteria</taxon>
        <taxon>Hyphomicrobiales</taxon>
        <taxon>Rhizobiaceae</taxon>
        <taxon>Rhizobium/Agrobacterium group</taxon>
        <taxon>Rhizobium</taxon>
    </lineage>
</organism>
<evidence type="ECO:0000256" key="3">
    <source>
        <dbReference type="ARBA" id="ARBA00023004"/>
    </source>
</evidence>
<dbReference type="InterPro" id="IPR004843">
    <property type="entry name" value="Calcineurin-like_PHP"/>
</dbReference>
<dbReference type="PANTHER" id="PTHR42988">
    <property type="entry name" value="PHOSPHOHYDROLASE"/>
    <property type="match status" value="1"/>
</dbReference>
<protein>
    <submittedName>
        <fullName evidence="6">Metallophosphoesterase</fullName>
    </submittedName>
</protein>
<sequence length="527" mass="59383">MGFQFSIEHANIVSYLTIANSKIPVVENRVFLSFFGSLIDVHGYQTSRLISRRSDWIESITQTSSDIYERLNDVLLGRLDDDVVEPEVFLEFTNPLLEYFREYELYALILTSDESGDVNARQFFESAARNSEGMGLFLLPDGQPTDFTRHRSDENKLQITFLDPDPIIQRMATAPVARPSVLFWTAAGGSCILPLKEAQRAYDAEFGPAMKRRDGTVDNLLREAAERAKFNRILHLSDLHLGSPELIRKKNNLKQHLRNLHRRTGDFDRIVITGDMFDSPNDDASAIFDELRMDLGTLCRHEAIVIPGNHDCRWNGNQFLGLGTNYQYIADAGYSPIIVDQNIRTVFFCFNSSEEGDSARGGISSNQRFARSARFDDIRTHNPDIDRYLKVALVHHHPVAYSSEPSNLFEQMAATIFGRGDALIELRDAQLFLEWCASMEISVILHGHKHIPFNKTMYIRTAGRYHRMRVVGCGSSTGKGDSPMSYDIINLNPSDGVVTVSFWRDTNGDGSSFKLHAATLATGSSGY</sequence>
<comment type="similarity">
    <text evidence="4">Belongs to the cyclic nucleotide phosphodiesterase class-III family.</text>
</comment>
<dbReference type="GO" id="GO:0016787">
    <property type="term" value="F:hydrolase activity"/>
    <property type="evidence" value="ECO:0007669"/>
    <property type="project" value="UniProtKB-KW"/>
</dbReference>
<dbReference type="EMBL" id="SJLU01000014">
    <property type="protein sequence ID" value="TBX89056.1"/>
    <property type="molecule type" value="Genomic_DNA"/>
</dbReference>
<proteinExistence type="inferred from homology"/>
<comment type="caution">
    <text evidence="6">The sequence shown here is derived from an EMBL/GenBank/DDBJ whole genome shotgun (WGS) entry which is preliminary data.</text>
</comment>
<evidence type="ECO:0000256" key="2">
    <source>
        <dbReference type="ARBA" id="ARBA00022801"/>
    </source>
</evidence>
<dbReference type="SUPFAM" id="SSF56300">
    <property type="entry name" value="Metallo-dependent phosphatases"/>
    <property type="match status" value="1"/>
</dbReference>
<dbReference type="GO" id="GO:0046872">
    <property type="term" value="F:metal ion binding"/>
    <property type="evidence" value="ECO:0007669"/>
    <property type="project" value="UniProtKB-KW"/>
</dbReference>
<dbReference type="AlphaFoldDB" id="A0A8G2IYM7"/>
<dbReference type="RefSeq" id="WP_018483805.1">
    <property type="nucleotide sequence ID" value="NZ_SJLU01000014.1"/>
</dbReference>
<evidence type="ECO:0000313" key="6">
    <source>
        <dbReference type="EMBL" id="TBX89056.1"/>
    </source>
</evidence>
<dbReference type="InterPro" id="IPR050884">
    <property type="entry name" value="CNP_phosphodiesterase-III"/>
</dbReference>
<dbReference type="PANTHER" id="PTHR42988:SF2">
    <property type="entry name" value="CYCLIC NUCLEOTIDE PHOSPHODIESTERASE CBUA0032-RELATED"/>
    <property type="match status" value="1"/>
</dbReference>
<evidence type="ECO:0000259" key="5">
    <source>
        <dbReference type="Pfam" id="PF00149"/>
    </source>
</evidence>
<feature type="domain" description="Calcineurin-like phosphoesterase" evidence="5">
    <location>
        <begin position="232"/>
        <end position="452"/>
    </location>
</feature>
<dbReference type="Pfam" id="PF00149">
    <property type="entry name" value="Metallophos"/>
    <property type="match status" value="1"/>
</dbReference>
<evidence type="ECO:0000256" key="4">
    <source>
        <dbReference type="ARBA" id="ARBA00025742"/>
    </source>
</evidence>
<dbReference type="Proteomes" id="UP000291866">
    <property type="component" value="Unassembled WGS sequence"/>
</dbReference>
<dbReference type="Gene3D" id="3.60.21.10">
    <property type="match status" value="1"/>
</dbReference>
<name>A0A8G2IYM7_RHILV</name>
<dbReference type="InterPro" id="IPR029052">
    <property type="entry name" value="Metallo-depent_PP-like"/>
</dbReference>
<accession>A0A8G2IYM7</accession>